<keyword evidence="3" id="KW-1185">Reference proteome</keyword>
<comment type="caution">
    <text evidence="2">The sequence shown here is derived from an EMBL/GenBank/DDBJ whole genome shotgun (WGS) entry which is preliminary data.</text>
</comment>
<feature type="compositionally biased region" description="Low complexity" evidence="1">
    <location>
        <begin position="119"/>
        <end position="128"/>
    </location>
</feature>
<evidence type="ECO:0000256" key="1">
    <source>
        <dbReference type="SAM" id="MobiDB-lite"/>
    </source>
</evidence>
<accession>A0A3S4ZSG6</accession>
<feature type="region of interest" description="Disordered" evidence="1">
    <location>
        <begin position="116"/>
        <end position="150"/>
    </location>
</feature>
<protein>
    <submittedName>
        <fullName evidence="2">Uncharacterized protein</fullName>
    </submittedName>
</protein>
<evidence type="ECO:0000313" key="2">
    <source>
        <dbReference type="EMBL" id="VEL10896.1"/>
    </source>
</evidence>
<gene>
    <name evidence="2" type="ORF">PXEA_LOCUS4336</name>
</gene>
<reference evidence="2" key="1">
    <citation type="submission" date="2018-11" db="EMBL/GenBank/DDBJ databases">
        <authorList>
            <consortium name="Pathogen Informatics"/>
        </authorList>
    </citation>
    <scope>NUCLEOTIDE SEQUENCE</scope>
</reference>
<evidence type="ECO:0000313" key="3">
    <source>
        <dbReference type="Proteomes" id="UP000784294"/>
    </source>
</evidence>
<dbReference type="SUPFAM" id="SSF117396">
    <property type="entry name" value="TM1631-like"/>
    <property type="match status" value="1"/>
</dbReference>
<sequence length="244" mass="26771">MARITRSTSAPKPRIFSALSTSSATPISTKSDVNCNSATDSDCISPHTKLTALATTSLPPSMTTNAMTFSSASTSLNTNKGLTILASGRKRTAEGSSASTKTFKIGVTLGPTACTVPDSSAPPSSSASLTVTAMSPEKRRRYAAESREDSASDEQVNAILRRLREVHGLVPDSELQQRQNIHNHHAHNNHNHHHYRHHNGIRPGETRVQQLYHQNRELDDWAKKARRQEQGQFQACLFFTVWLS</sequence>
<name>A0A3S4ZSG6_9PLAT</name>
<dbReference type="Proteomes" id="UP000784294">
    <property type="component" value="Unassembled WGS sequence"/>
</dbReference>
<organism evidence="2 3">
    <name type="scientific">Protopolystoma xenopodis</name>
    <dbReference type="NCBI Taxonomy" id="117903"/>
    <lineage>
        <taxon>Eukaryota</taxon>
        <taxon>Metazoa</taxon>
        <taxon>Spiralia</taxon>
        <taxon>Lophotrochozoa</taxon>
        <taxon>Platyhelminthes</taxon>
        <taxon>Monogenea</taxon>
        <taxon>Polyopisthocotylea</taxon>
        <taxon>Polystomatidea</taxon>
        <taxon>Polystomatidae</taxon>
        <taxon>Protopolystoma</taxon>
    </lineage>
</organism>
<dbReference type="AlphaFoldDB" id="A0A3S4ZSG6"/>
<proteinExistence type="predicted"/>
<dbReference type="InterPro" id="IPR036520">
    <property type="entry name" value="UPF0759_sf"/>
</dbReference>
<dbReference type="EMBL" id="CAAALY010010238">
    <property type="protein sequence ID" value="VEL10896.1"/>
    <property type="molecule type" value="Genomic_DNA"/>
</dbReference>